<evidence type="ECO:0000256" key="1">
    <source>
        <dbReference type="SAM" id="Phobius"/>
    </source>
</evidence>
<protein>
    <submittedName>
        <fullName evidence="2">Uncharacterized protein</fullName>
    </submittedName>
</protein>
<feature type="transmembrane region" description="Helical" evidence="1">
    <location>
        <begin position="31"/>
        <end position="49"/>
    </location>
</feature>
<gene>
    <name evidence="2" type="ORF">J2Z32_002036</name>
</gene>
<name>A0ABS4FS42_9BACL</name>
<comment type="caution">
    <text evidence="2">The sequence shown here is derived from an EMBL/GenBank/DDBJ whole genome shotgun (WGS) entry which is preliminary data.</text>
</comment>
<keyword evidence="3" id="KW-1185">Reference proteome</keyword>
<evidence type="ECO:0000313" key="2">
    <source>
        <dbReference type="EMBL" id="MBP1905406.1"/>
    </source>
</evidence>
<dbReference type="Proteomes" id="UP001519272">
    <property type="component" value="Unassembled WGS sequence"/>
</dbReference>
<reference evidence="2 3" key="1">
    <citation type="submission" date="2021-03" db="EMBL/GenBank/DDBJ databases">
        <title>Genomic Encyclopedia of Type Strains, Phase IV (KMG-IV): sequencing the most valuable type-strain genomes for metagenomic binning, comparative biology and taxonomic classification.</title>
        <authorList>
            <person name="Goeker M."/>
        </authorList>
    </citation>
    <scope>NUCLEOTIDE SEQUENCE [LARGE SCALE GENOMIC DNA]</scope>
    <source>
        <strain evidence="2 3">DSM 14349</strain>
    </source>
</reference>
<keyword evidence="1" id="KW-1133">Transmembrane helix</keyword>
<evidence type="ECO:0000313" key="3">
    <source>
        <dbReference type="Proteomes" id="UP001519272"/>
    </source>
</evidence>
<organism evidence="2 3">
    <name type="scientific">Paenibacillus turicensis</name>
    <dbReference type="NCBI Taxonomy" id="160487"/>
    <lineage>
        <taxon>Bacteria</taxon>
        <taxon>Bacillati</taxon>
        <taxon>Bacillota</taxon>
        <taxon>Bacilli</taxon>
        <taxon>Bacillales</taxon>
        <taxon>Paenibacillaceae</taxon>
        <taxon>Paenibacillus</taxon>
    </lineage>
</organism>
<dbReference type="RefSeq" id="WP_210089029.1">
    <property type="nucleotide sequence ID" value="NZ_JAGGKG010000008.1"/>
</dbReference>
<accession>A0ABS4FS42</accession>
<proteinExistence type="predicted"/>
<dbReference type="EMBL" id="JAGGKG010000008">
    <property type="protein sequence ID" value="MBP1905406.1"/>
    <property type="molecule type" value="Genomic_DNA"/>
</dbReference>
<keyword evidence="1" id="KW-0472">Membrane</keyword>
<sequence length="72" mass="7869">MGILSFFVTAICLLFLCLGIAVKSNNKLNDFSLTLSFLSLLNAILLTYLSSSFGGSESNYLYNMIGVNYSNI</sequence>
<keyword evidence="1" id="KW-0812">Transmembrane</keyword>